<feature type="transmembrane region" description="Helical" evidence="2">
    <location>
        <begin position="29"/>
        <end position="46"/>
    </location>
</feature>
<gene>
    <name evidence="3" type="ORF">SNAT2548_LOCUS25917</name>
</gene>
<evidence type="ECO:0000256" key="2">
    <source>
        <dbReference type="SAM" id="Phobius"/>
    </source>
</evidence>
<evidence type="ECO:0000256" key="1">
    <source>
        <dbReference type="SAM" id="MobiDB-lite"/>
    </source>
</evidence>
<dbReference type="Gene3D" id="3.80.10.10">
    <property type="entry name" value="Ribonuclease Inhibitor"/>
    <property type="match status" value="1"/>
</dbReference>
<keyword evidence="2" id="KW-0472">Membrane</keyword>
<sequence>MKMNMHHAQSFWLCTDVCAGVRHRSRVLYLGYGFISFIPKLAHMQYMVPGASAIDQPAVAAAGVVVTCMLVAGVSGWYSMDAVAEDHFYILEDPGASRWLFKLCTYLTLACYLYPVLLFGHSQLVAEGFAVITACYYLLWAPMMDSSKAATCLVHLWCFMACVRLAIEGAELTGPMRYCLVLYVVEGTVLRVMLTHSSHGLQRLEEASACGRSTANLKKKKKEFLATFARASSRERITSLEAFERIFARVETQKGCRDALAAVVAVRESWLHRRSLVRGQMIFCYHCIGLRQLRPEVIWHILEFAGAGIWSEEDACSDKDSASSSSLTSIDFVKRKLYSFLITKSKGGSDDLRCGVNLSVEAQLLRKYIANMDSTQRDVSSELLSSEEIKAESSFLAMEVLLLCLLVRRNQHLRRLDLSSVKANITLEIVKDLVASLQQLRASGCPPLEEVSLPNLQLFLRQMEEGTIDSLDLSRPAAYVDRSTTAPLLVYALESSRRLKTVDFRSNSFEAETEHVIDAVLNLAREGCLSTYNGVPVQGSDAEEFSMKKAQVMNHGICVFASTYLARTSARALRTLDLQDCGLDGRSLGALLSALLQLNTVTSLDISGQMLKKAAFEGLSGFLRADKKLEILSARKIGAPRYASAEMLDFAKAMEINSTLVVLDLRENQIHGGIAERLRRTMEEKRSTVPLAFDVKICFLLCNRHLPGHLQLPEVSQVFEASRLYTGGAHSPLFMIFQFCGQPRQLLLDKATREQGMSRNLDELMAEPTEGGFPQNLIRGRQAMLAMRAMRFVNVDEDEGFGRAWEMVPPPRSPGARSEDSDMSLQSVPGFPMGEWNFDD</sequence>
<dbReference type="InterPro" id="IPR051279">
    <property type="entry name" value="PP1-Reg/Actin-Interact_Protein"/>
</dbReference>
<keyword evidence="4" id="KW-1185">Reference proteome</keyword>
<dbReference type="SUPFAM" id="SSF52047">
    <property type="entry name" value="RNI-like"/>
    <property type="match status" value="1"/>
</dbReference>
<accession>A0A812S2H1</accession>
<name>A0A812S2H1_9DINO</name>
<keyword evidence="2" id="KW-1133">Transmembrane helix</keyword>
<feature type="region of interest" description="Disordered" evidence="1">
    <location>
        <begin position="807"/>
        <end position="840"/>
    </location>
</feature>
<dbReference type="PANTHER" id="PTHR24112">
    <property type="entry name" value="LEUCINE-RICH REPEAT, ISOFORM F-RELATED"/>
    <property type="match status" value="1"/>
</dbReference>
<evidence type="ECO:0008006" key="5">
    <source>
        <dbReference type="Google" id="ProtNLM"/>
    </source>
</evidence>
<comment type="caution">
    <text evidence="3">The sequence shown here is derived from an EMBL/GenBank/DDBJ whole genome shotgun (WGS) entry which is preliminary data.</text>
</comment>
<feature type="transmembrane region" description="Helical" evidence="2">
    <location>
        <begin position="58"/>
        <end position="79"/>
    </location>
</feature>
<organism evidence="3 4">
    <name type="scientific">Symbiodinium natans</name>
    <dbReference type="NCBI Taxonomy" id="878477"/>
    <lineage>
        <taxon>Eukaryota</taxon>
        <taxon>Sar</taxon>
        <taxon>Alveolata</taxon>
        <taxon>Dinophyceae</taxon>
        <taxon>Suessiales</taxon>
        <taxon>Symbiodiniaceae</taxon>
        <taxon>Symbiodinium</taxon>
    </lineage>
</organism>
<dbReference type="OrthoDB" id="429347at2759"/>
<dbReference type="EMBL" id="CAJNDS010002412">
    <property type="protein sequence ID" value="CAE7464362.1"/>
    <property type="molecule type" value="Genomic_DNA"/>
</dbReference>
<evidence type="ECO:0000313" key="4">
    <source>
        <dbReference type="Proteomes" id="UP000604046"/>
    </source>
</evidence>
<dbReference type="InterPro" id="IPR032675">
    <property type="entry name" value="LRR_dom_sf"/>
</dbReference>
<dbReference type="AlphaFoldDB" id="A0A812S2H1"/>
<feature type="transmembrane region" description="Helical" evidence="2">
    <location>
        <begin position="99"/>
        <end position="117"/>
    </location>
</feature>
<dbReference type="Pfam" id="PF13516">
    <property type="entry name" value="LRR_6"/>
    <property type="match status" value="1"/>
</dbReference>
<dbReference type="InterPro" id="IPR001611">
    <property type="entry name" value="Leu-rich_rpt"/>
</dbReference>
<protein>
    <recommendedName>
        <fullName evidence="5">Protein NLRC3</fullName>
    </recommendedName>
</protein>
<evidence type="ECO:0000313" key="3">
    <source>
        <dbReference type="EMBL" id="CAE7464362.1"/>
    </source>
</evidence>
<reference evidence="3" key="1">
    <citation type="submission" date="2021-02" db="EMBL/GenBank/DDBJ databases">
        <authorList>
            <person name="Dougan E. K."/>
            <person name="Rhodes N."/>
            <person name="Thang M."/>
            <person name="Chan C."/>
        </authorList>
    </citation>
    <scope>NUCLEOTIDE SEQUENCE</scope>
</reference>
<keyword evidence="2" id="KW-0812">Transmembrane</keyword>
<dbReference type="Proteomes" id="UP000604046">
    <property type="component" value="Unassembled WGS sequence"/>
</dbReference>
<proteinExistence type="predicted"/>